<dbReference type="Proteomes" id="UP000501926">
    <property type="component" value="Chromosome"/>
</dbReference>
<gene>
    <name evidence="1" type="ORF">KsCSTR_47310</name>
    <name evidence="2" type="ORF">KSMBR1_2337</name>
</gene>
<name>A0A2C9CGJ4_KUEST</name>
<dbReference type="KEGG" id="kst:KSMBR1_2337"/>
<dbReference type="AlphaFoldDB" id="A0A2C9CGJ4"/>
<reference evidence="2" key="2">
    <citation type="submission" date="2017-10" db="EMBL/GenBank/DDBJ databases">
        <authorList>
            <person name="Banno H."/>
            <person name="Chua N.-H."/>
        </authorList>
    </citation>
    <scope>NUCLEOTIDE SEQUENCE [LARGE SCALE GENOMIC DNA]</scope>
    <source>
        <strain evidence="2">Kuenenia_mbr1_ru-nijmegen</strain>
    </source>
</reference>
<organism evidence="2 3">
    <name type="scientific">Kuenenia stuttgartiensis</name>
    <dbReference type="NCBI Taxonomy" id="174633"/>
    <lineage>
        <taxon>Bacteria</taxon>
        <taxon>Pseudomonadati</taxon>
        <taxon>Planctomycetota</taxon>
        <taxon>Candidatus Brocadiia</taxon>
        <taxon>Candidatus Brocadiales</taxon>
        <taxon>Candidatus Brocadiaceae</taxon>
        <taxon>Candidatus Kuenenia</taxon>
    </lineage>
</organism>
<reference evidence="1 4" key="3">
    <citation type="submission" date="2020-02" db="EMBL/GenBank/DDBJ databases">
        <title>Newly sequenced genome of strain CSTR1 showed variability in Candidatus Kuenenia stuttgartiensis genomes.</title>
        <authorList>
            <person name="Ding C."/>
            <person name="Adrian L."/>
        </authorList>
    </citation>
    <scope>NUCLEOTIDE SEQUENCE [LARGE SCALE GENOMIC DNA]</scope>
    <source>
        <strain evidence="1 4">CSTR1</strain>
    </source>
</reference>
<dbReference type="RefSeq" id="WP_157820551.1">
    <property type="nucleotide sequence ID" value="NZ_CP049055.1"/>
</dbReference>
<dbReference type="Proteomes" id="UP000221734">
    <property type="component" value="Chromosome Kuenenia_stuttgartiensis_MBR1"/>
</dbReference>
<protein>
    <submittedName>
        <fullName evidence="2">Uncharacterized protein</fullName>
    </submittedName>
</protein>
<evidence type="ECO:0000313" key="1">
    <source>
        <dbReference type="EMBL" id="QII14108.1"/>
    </source>
</evidence>
<sequence length="56" mass="6632">MPEEEFKKIFETLECIMEKDSNEAWSVWEELGKGAAEGKWNDASERHYFCLYGIKK</sequence>
<dbReference type="EMBL" id="CP049055">
    <property type="protein sequence ID" value="QII14108.1"/>
    <property type="molecule type" value="Genomic_DNA"/>
</dbReference>
<accession>A0A2C9CGJ4</accession>
<evidence type="ECO:0000313" key="4">
    <source>
        <dbReference type="Proteomes" id="UP000501926"/>
    </source>
</evidence>
<proteinExistence type="predicted"/>
<dbReference type="EMBL" id="LT934425">
    <property type="protein sequence ID" value="SOH04832.1"/>
    <property type="molecule type" value="Genomic_DNA"/>
</dbReference>
<keyword evidence="3" id="KW-1185">Reference proteome</keyword>
<evidence type="ECO:0000313" key="3">
    <source>
        <dbReference type="Proteomes" id="UP000221734"/>
    </source>
</evidence>
<evidence type="ECO:0000313" key="2">
    <source>
        <dbReference type="EMBL" id="SOH04832.1"/>
    </source>
</evidence>
<reference evidence="3" key="1">
    <citation type="submission" date="2017-10" db="EMBL/GenBank/DDBJ databases">
        <authorList>
            <person name="Frank J."/>
        </authorList>
    </citation>
    <scope>NUCLEOTIDE SEQUENCE [LARGE SCALE GENOMIC DNA]</scope>
</reference>